<dbReference type="VEuPathDB" id="TriTrypDB:TcIL3000_0_47230"/>
<keyword evidence="3" id="KW-1000">Mitochondrion outer membrane</keyword>
<keyword evidence="5" id="KW-0175">Coiled coil</keyword>
<accession>F9W9Y8</accession>
<evidence type="ECO:0000256" key="1">
    <source>
        <dbReference type="ARBA" id="ARBA00004572"/>
    </source>
</evidence>
<evidence type="ECO:0000259" key="8">
    <source>
        <dbReference type="SMART" id="SM00382"/>
    </source>
</evidence>
<keyword evidence="10" id="KW-1185">Reference proteome</keyword>
<comment type="subcellular location">
    <subcellularLocation>
        <location evidence="1">Mitochondrion outer membrane</location>
        <topology evidence="1">Single-pass membrane protein</topology>
    </subcellularLocation>
</comment>
<reference evidence="10" key="1">
    <citation type="submission" date="2011-07" db="EMBL/GenBank/DDBJ databases">
        <title>Divergent evolution of antigenic variation in African trypanosomes.</title>
        <authorList>
            <person name="Jackson A.P."/>
            <person name="Berry A."/>
            <person name="Allison H.C."/>
            <person name="Burton P."/>
            <person name="Anderson J."/>
            <person name="Aslett M."/>
            <person name="Brown R."/>
            <person name="Corton N."/>
            <person name="Harris D."/>
            <person name="Hauser H."/>
            <person name="Gamble J."/>
            <person name="Gilderthorp R."/>
            <person name="McQuillan J."/>
            <person name="Quail M.A."/>
            <person name="Sanders M."/>
            <person name="Van Tonder A."/>
            <person name="Ginger M.L."/>
            <person name="Donelson J.E."/>
            <person name="Field M.C."/>
            <person name="Barry J.D."/>
            <person name="Berriman M."/>
            <person name="Hertz-Fowler C."/>
        </authorList>
    </citation>
    <scope>NUCLEOTIDE SEQUENCE [LARGE SCALE GENOMIC DNA]</scope>
    <source>
        <strain evidence="10">IL3000</strain>
    </source>
</reference>
<dbReference type="Gene3D" id="1.10.8.60">
    <property type="match status" value="1"/>
</dbReference>
<keyword evidence="6" id="KW-0496">Mitochondrion</keyword>
<sequence length="334" mass="37571">MMIWLRNIISNVLHELANAVKRTPLFIWIYLSIVAYAARKLTYHYGYTRRKMLVRGRVIYVSSAEEGLVGDIVNFEDIDTSFGDIGGLDDVKTALIEHVKWPFTRPELFEGNTLRSHPKGILLYGPPGTGKTLLARSLAKELGCTFINVKSESLFSKWVGDTERNSAAVFTLAEKLSPCVIFIDEIDALLGTRTSMDAAHHTNTKTTFMTNWDGIIQSKSKIVVIGATNRPLSIDDAIRRRLPLQLEVPPPAASERKKILDILLRHDVQDKTARDRLIDYIASRTANCTGSDLTELCKAAALIPIRELREDGRIPSLERRHFEEAFKRVRPSLG</sequence>
<dbReference type="PROSITE" id="PS00674">
    <property type="entry name" value="AAA"/>
    <property type="match status" value="1"/>
</dbReference>
<feature type="domain" description="AAA+ ATPase" evidence="8">
    <location>
        <begin position="117"/>
        <end position="252"/>
    </location>
</feature>
<dbReference type="GO" id="GO:0005741">
    <property type="term" value="C:mitochondrial outer membrane"/>
    <property type="evidence" value="ECO:0007669"/>
    <property type="project" value="UniProtKB-SubCell"/>
</dbReference>
<dbReference type="SMART" id="SM00382">
    <property type="entry name" value="AAA"/>
    <property type="match status" value="1"/>
</dbReference>
<dbReference type="InterPro" id="IPR027417">
    <property type="entry name" value="P-loop_NTPase"/>
</dbReference>
<dbReference type="FunFam" id="3.40.50.300:FF:001025">
    <property type="entry name" value="ATPase family, AAA domain-containing 2B"/>
    <property type="match status" value="1"/>
</dbReference>
<dbReference type="PANTHER" id="PTHR45644">
    <property type="entry name" value="AAA ATPASE, PUTATIVE (AFU_ORTHOLOGUE AFUA_2G12920)-RELATED-RELATED"/>
    <property type="match status" value="1"/>
</dbReference>
<proteinExistence type="inferred from homology"/>
<dbReference type="Pfam" id="PF17862">
    <property type="entry name" value="AAA_lid_3"/>
    <property type="match status" value="1"/>
</dbReference>
<evidence type="ECO:0000256" key="3">
    <source>
        <dbReference type="ARBA" id="ARBA00022787"/>
    </source>
</evidence>
<keyword evidence="3" id="KW-0472">Membrane</keyword>
<dbReference type="InterPro" id="IPR051701">
    <property type="entry name" value="Mito_OM_Translocase_MSP1"/>
</dbReference>
<evidence type="ECO:0000256" key="4">
    <source>
        <dbReference type="ARBA" id="ARBA00022840"/>
    </source>
</evidence>
<dbReference type="InterPro" id="IPR003593">
    <property type="entry name" value="AAA+_ATPase"/>
</dbReference>
<dbReference type="Gene3D" id="3.40.50.300">
    <property type="entry name" value="P-loop containing nucleotide triphosphate hydrolases"/>
    <property type="match status" value="1"/>
</dbReference>
<dbReference type="PANTHER" id="PTHR45644:SF3">
    <property type="entry name" value="FI08533P-RELATED"/>
    <property type="match status" value="1"/>
</dbReference>
<comment type="similarity">
    <text evidence="7">Belongs to the AAA ATPase family.</text>
</comment>
<evidence type="ECO:0000256" key="7">
    <source>
        <dbReference type="RuleBase" id="RU003651"/>
    </source>
</evidence>
<dbReference type="OMA" id="CRNAAMR"/>
<dbReference type="Proteomes" id="UP000000702">
    <property type="component" value="Unassembled WGS sequence"/>
</dbReference>
<dbReference type="AlphaFoldDB" id="F9W9Y8"/>
<dbReference type="GO" id="GO:0016887">
    <property type="term" value="F:ATP hydrolysis activity"/>
    <property type="evidence" value="ECO:0007669"/>
    <property type="project" value="InterPro"/>
</dbReference>
<reference evidence="9 10" key="2">
    <citation type="journal article" date="2012" name="Proc. Natl. Acad. Sci. U.S.A.">
        <title>Antigenic diversity is generated by distinct evolutionary mechanisms in African trypanosome species.</title>
        <authorList>
            <person name="Jackson A.P."/>
            <person name="Berry A."/>
            <person name="Aslett M."/>
            <person name="Allison H.C."/>
            <person name="Burton P."/>
            <person name="Vavrova-Anderson J."/>
            <person name="Brown R."/>
            <person name="Browne H."/>
            <person name="Corton N."/>
            <person name="Hauser H."/>
            <person name="Gamble J."/>
            <person name="Gilderthorp R."/>
            <person name="Marcello L."/>
            <person name="McQuillan J."/>
            <person name="Otto T.D."/>
            <person name="Quail M.A."/>
            <person name="Sanders M.J."/>
            <person name="van Tonder A."/>
            <person name="Ginger M.L."/>
            <person name="Field M.C."/>
            <person name="Barry J.D."/>
            <person name="Hertz-Fowler C."/>
            <person name="Berriman M."/>
        </authorList>
    </citation>
    <scope>NUCLEOTIDE SEQUENCE [LARGE SCALE GENOMIC DNA]</scope>
    <source>
        <strain evidence="9 10">IL3000</strain>
    </source>
</reference>
<comment type="caution">
    <text evidence="9">The sequence shown here is derived from an EMBL/GenBank/DDBJ whole genome shotgun (WGS) entry which is preliminary data.</text>
</comment>
<dbReference type="EMBL" id="CAEQ01001364">
    <property type="protein sequence ID" value="CCD14043.1"/>
    <property type="molecule type" value="Genomic_DNA"/>
</dbReference>
<dbReference type="Pfam" id="PF00004">
    <property type="entry name" value="AAA"/>
    <property type="match status" value="1"/>
</dbReference>
<organism evidence="9 10">
    <name type="scientific">Trypanosoma congolense (strain IL3000)</name>
    <dbReference type="NCBI Taxonomy" id="1068625"/>
    <lineage>
        <taxon>Eukaryota</taxon>
        <taxon>Discoba</taxon>
        <taxon>Euglenozoa</taxon>
        <taxon>Kinetoplastea</taxon>
        <taxon>Metakinetoplastina</taxon>
        <taxon>Trypanosomatida</taxon>
        <taxon>Trypanosomatidae</taxon>
        <taxon>Trypanosoma</taxon>
        <taxon>Nannomonas</taxon>
    </lineage>
</organism>
<dbReference type="SUPFAM" id="SSF52540">
    <property type="entry name" value="P-loop containing nucleoside triphosphate hydrolases"/>
    <property type="match status" value="1"/>
</dbReference>
<name>F9W9Y8_TRYCI</name>
<dbReference type="GO" id="GO:0005524">
    <property type="term" value="F:ATP binding"/>
    <property type="evidence" value="ECO:0007669"/>
    <property type="project" value="UniProtKB-KW"/>
</dbReference>
<evidence type="ECO:0000313" key="9">
    <source>
        <dbReference type="EMBL" id="CCD14043.1"/>
    </source>
</evidence>
<evidence type="ECO:0000313" key="10">
    <source>
        <dbReference type="Proteomes" id="UP000000702"/>
    </source>
</evidence>
<keyword evidence="2 7" id="KW-0547">Nucleotide-binding</keyword>
<evidence type="ECO:0000256" key="2">
    <source>
        <dbReference type="ARBA" id="ARBA00022741"/>
    </source>
</evidence>
<dbReference type="InterPro" id="IPR003959">
    <property type="entry name" value="ATPase_AAA_core"/>
</dbReference>
<dbReference type="InterPro" id="IPR003960">
    <property type="entry name" value="ATPase_AAA_CS"/>
</dbReference>
<protein>
    <submittedName>
        <fullName evidence="9">WGS project CAEQ00000000 data, annotated contig 1911</fullName>
    </submittedName>
</protein>
<gene>
    <name evidence="9" type="ORF">TCIL3000_0_47230</name>
</gene>
<dbReference type="InterPro" id="IPR041569">
    <property type="entry name" value="AAA_lid_3"/>
</dbReference>
<evidence type="ECO:0000256" key="5">
    <source>
        <dbReference type="ARBA" id="ARBA00023054"/>
    </source>
</evidence>
<keyword evidence="4 7" id="KW-0067">ATP-binding</keyword>
<evidence type="ECO:0000256" key="6">
    <source>
        <dbReference type="ARBA" id="ARBA00023128"/>
    </source>
</evidence>